<name>A0A4Y8X2V6_9MICC</name>
<comment type="caution">
    <text evidence="6">The sequence shown here is derived from an EMBL/GenBank/DDBJ whole genome shotgun (WGS) entry which is preliminary data.</text>
</comment>
<dbReference type="OrthoDB" id="5006039at2"/>
<evidence type="ECO:0000256" key="4">
    <source>
        <dbReference type="ARBA" id="ARBA00023136"/>
    </source>
</evidence>
<keyword evidence="4" id="KW-0472">Membrane</keyword>
<dbReference type="Proteomes" id="UP000560081">
    <property type="component" value="Unassembled WGS sequence"/>
</dbReference>
<protein>
    <recommendedName>
        <fullName evidence="5">Methylamine utilisation protein MauE domain-containing protein</fullName>
    </recommendedName>
</protein>
<accession>A0A4Y8X2V6</accession>
<keyword evidence="7" id="KW-1185">Reference proteome</keyword>
<evidence type="ECO:0000313" key="6">
    <source>
        <dbReference type="EMBL" id="MBB4883275.1"/>
    </source>
</evidence>
<dbReference type="GO" id="GO:0016020">
    <property type="term" value="C:membrane"/>
    <property type="evidence" value="ECO:0007669"/>
    <property type="project" value="UniProtKB-SubCell"/>
</dbReference>
<feature type="domain" description="Methylamine utilisation protein MauE" evidence="5">
    <location>
        <begin position="4"/>
        <end position="125"/>
    </location>
</feature>
<sequence>MSALWAVALIMLLSGAAKLRSREDVGAVFTRLKVPRALAAPWLARAFPWLELLLGLALLLPFPALRPLVGAAAVALFTAFLVLVVRAKDDGVSCGCFGEASAAPISRWTIVRNVLFLALAVLALVEGIVSFLTHDAVAWVPLTAFGSGAWAWALLVALLLAAAAFLVGRESVPPADDPDPFDAGAPAAATAPVAGAPAAPEGGDEPERRPFPAAVVVSDSSYRSLHDVVAEGAVVALRLSPGCGSCSSVIAQLPDYVDRLGPVRPRVLVPRYGTAAEHAPHLGQIPAELVLEDPGAGACQGLGLSSFPSAVLLGTDRLTAGGPVFGADAVLEFLDEIAEIMAAELPAAQTDHDHGGHRP</sequence>
<evidence type="ECO:0000256" key="1">
    <source>
        <dbReference type="ARBA" id="ARBA00004141"/>
    </source>
</evidence>
<dbReference type="Pfam" id="PF07291">
    <property type="entry name" value="MauE"/>
    <property type="match status" value="1"/>
</dbReference>
<dbReference type="RefSeq" id="WP_135029043.1">
    <property type="nucleotide sequence ID" value="NZ_BMLA01000002.1"/>
</dbReference>
<dbReference type="InterPro" id="IPR009908">
    <property type="entry name" value="Methylamine_util_MauE"/>
</dbReference>
<evidence type="ECO:0000256" key="3">
    <source>
        <dbReference type="ARBA" id="ARBA00022989"/>
    </source>
</evidence>
<dbReference type="GO" id="GO:0030416">
    <property type="term" value="P:methylamine metabolic process"/>
    <property type="evidence" value="ECO:0007669"/>
    <property type="project" value="InterPro"/>
</dbReference>
<keyword evidence="2" id="KW-0812">Transmembrane</keyword>
<dbReference type="AlphaFoldDB" id="A0A4Y8X2V6"/>
<reference evidence="6 7" key="1">
    <citation type="submission" date="2020-08" db="EMBL/GenBank/DDBJ databases">
        <title>Sequencing the genomes of 1000 actinobacteria strains.</title>
        <authorList>
            <person name="Klenk H.-P."/>
        </authorList>
    </citation>
    <scope>NUCLEOTIDE SEQUENCE [LARGE SCALE GENOMIC DNA]</scope>
    <source>
        <strain evidence="6 7">DSM 19079</strain>
    </source>
</reference>
<comment type="subcellular location">
    <subcellularLocation>
        <location evidence="1">Membrane</location>
        <topology evidence="1">Multi-pass membrane protein</topology>
    </subcellularLocation>
</comment>
<dbReference type="EMBL" id="JACHMC010000001">
    <property type="protein sequence ID" value="MBB4883275.1"/>
    <property type="molecule type" value="Genomic_DNA"/>
</dbReference>
<organism evidence="6 7">
    <name type="scientific">Micrococcus flavus</name>
    <dbReference type="NCBI Taxonomy" id="384602"/>
    <lineage>
        <taxon>Bacteria</taxon>
        <taxon>Bacillati</taxon>
        <taxon>Actinomycetota</taxon>
        <taxon>Actinomycetes</taxon>
        <taxon>Micrococcales</taxon>
        <taxon>Micrococcaceae</taxon>
        <taxon>Micrococcus</taxon>
    </lineage>
</organism>
<keyword evidence="3" id="KW-1133">Transmembrane helix</keyword>
<gene>
    <name evidence="6" type="ORF">BJ976_001626</name>
</gene>
<evidence type="ECO:0000259" key="5">
    <source>
        <dbReference type="Pfam" id="PF07291"/>
    </source>
</evidence>
<proteinExistence type="predicted"/>
<evidence type="ECO:0000313" key="7">
    <source>
        <dbReference type="Proteomes" id="UP000560081"/>
    </source>
</evidence>
<evidence type="ECO:0000256" key="2">
    <source>
        <dbReference type="ARBA" id="ARBA00022692"/>
    </source>
</evidence>